<reference evidence="2 3" key="1">
    <citation type="submission" date="2020-04" db="EMBL/GenBank/DDBJ databases">
        <title>Genome sequencing of novel species.</title>
        <authorList>
            <person name="Heo J."/>
            <person name="Kim S.-J."/>
            <person name="Kim J.-S."/>
            <person name="Hong S.-B."/>
            <person name="Kwon S.-W."/>
        </authorList>
    </citation>
    <scope>NUCLEOTIDE SEQUENCE [LARGE SCALE GENOMIC DNA]</scope>
    <source>
        <strain evidence="2 3">F39-2</strain>
    </source>
</reference>
<feature type="transmembrane region" description="Helical" evidence="1">
    <location>
        <begin position="98"/>
        <end position="120"/>
    </location>
</feature>
<feature type="transmembrane region" description="Helical" evidence="1">
    <location>
        <begin position="127"/>
        <end position="145"/>
    </location>
</feature>
<keyword evidence="1" id="KW-0472">Membrane</keyword>
<organism evidence="2 3">
    <name type="scientific">Mucilaginibacter robiniae</name>
    <dbReference type="NCBI Taxonomy" id="2728022"/>
    <lineage>
        <taxon>Bacteria</taxon>
        <taxon>Pseudomonadati</taxon>
        <taxon>Bacteroidota</taxon>
        <taxon>Sphingobacteriia</taxon>
        <taxon>Sphingobacteriales</taxon>
        <taxon>Sphingobacteriaceae</taxon>
        <taxon>Mucilaginibacter</taxon>
    </lineage>
</organism>
<accession>A0A7L5E128</accession>
<feature type="transmembrane region" description="Helical" evidence="1">
    <location>
        <begin position="57"/>
        <end position="78"/>
    </location>
</feature>
<evidence type="ECO:0000313" key="3">
    <source>
        <dbReference type="Proteomes" id="UP000503278"/>
    </source>
</evidence>
<keyword evidence="1" id="KW-0812">Transmembrane</keyword>
<dbReference type="Pfam" id="PF04240">
    <property type="entry name" value="Caroten_synth"/>
    <property type="match status" value="1"/>
</dbReference>
<proteinExistence type="predicted"/>
<keyword evidence="1" id="KW-1133">Transmembrane helix</keyword>
<sequence length="210" mass="24141">MKLSKTQTGIIVIILFHVVGLAGFYLHSFRPLFLRIVPFHLELMLLVVLINHQKPDFKFVIFALMVYVLGFAGEWIGVHTQLLFGHYHYGRTLGPKLWAIPLTIGINWFLLVYGAGVLLQRSRLKNVWIRILVGTIILVALDWLIEPIAMRFDYWNWVGGSVPLKNYIGWFIVSAVFLGVFEAFKFKRQSAVAPTLLITQFIFFGLLHLV</sequence>
<dbReference type="PANTHER" id="PTHR39419:SF1">
    <property type="entry name" value="SLL0814 PROTEIN"/>
    <property type="match status" value="1"/>
</dbReference>
<dbReference type="InterPro" id="IPR007354">
    <property type="entry name" value="CruF-like"/>
</dbReference>
<dbReference type="KEGG" id="mrob:HH214_14980"/>
<keyword evidence="3" id="KW-1185">Reference proteome</keyword>
<gene>
    <name evidence="2" type="ORF">HH214_14980</name>
</gene>
<dbReference type="PANTHER" id="PTHR39419">
    <property type="entry name" value="SLL0814 PROTEIN"/>
    <property type="match status" value="1"/>
</dbReference>
<dbReference type="AlphaFoldDB" id="A0A7L5E128"/>
<feature type="transmembrane region" description="Helical" evidence="1">
    <location>
        <begin position="7"/>
        <end position="26"/>
    </location>
</feature>
<dbReference type="Proteomes" id="UP000503278">
    <property type="component" value="Chromosome"/>
</dbReference>
<feature type="transmembrane region" description="Helical" evidence="1">
    <location>
        <begin position="32"/>
        <end position="50"/>
    </location>
</feature>
<name>A0A7L5E128_9SPHI</name>
<protein>
    <submittedName>
        <fullName evidence="2">Carotenoid biosynthesis protein</fullName>
    </submittedName>
</protein>
<dbReference type="EMBL" id="CP051682">
    <property type="protein sequence ID" value="QJD97080.1"/>
    <property type="molecule type" value="Genomic_DNA"/>
</dbReference>
<dbReference type="RefSeq" id="WP_169608952.1">
    <property type="nucleotide sequence ID" value="NZ_CP051682.1"/>
</dbReference>
<evidence type="ECO:0000256" key="1">
    <source>
        <dbReference type="SAM" id="Phobius"/>
    </source>
</evidence>
<evidence type="ECO:0000313" key="2">
    <source>
        <dbReference type="EMBL" id="QJD97080.1"/>
    </source>
</evidence>
<feature type="transmembrane region" description="Helical" evidence="1">
    <location>
        <begin position="191"/>
        <end position="209"/>
    </location>
</feature>
<feature type="transmembrane region" description="Helical" evidence="1">
    <location>
        <begin position="167"/>
        <end position="184"/>
    </location>
</feature>